<dbReference type="RefSeq" id="WP_036193716.1">
    <property type="nucleotide sequence ID" value="NZ_AVPS01000005.1"/>
</dbReference>
<dbReference type="GO" id="GO:0006006">
    <property type="term" value="P:glucose metabolic process"/>
    <property type="evidence" value="ECO:0007669"/>
    <property type="project" value="UniProtKB-KW"/>
</dbReference>
<comment type="similarity">
    <text evidence="2 7">Belongs to the glucose-6-phosphate dehydrogenase family.</text>
</comment>
<comment type="caution">
    <text evidence="7">Lacks conserved residue(s) required for the propagation of feature annotation.</text>
</comment>
<feature type="binding site" evidence="7">
    <location>
        <position position="206"/>
    </location>
    <ligand>
        <name>substrate</name>
    </ligand>
</feature>
<evidence type="ECO:0000256" key="5">
    <source>
        <dbReference type="ARBA" id="ARBA00023002"/>
    </source>
</evidence>
<evidence type="ECO:0000256" key="1">
    <source>
        <dbReference type="ARBA" id="ARBA00004937"/>
    </source>
</evidence>
<comment type="pathway">
    <text evidence="1 7">Carbohydrate degradation; pentose phosphate pathway; D-ribulose 5-phosphate from D-glucose 6-phosphate (oxidative stage): step 1/3.</text>
</comment>
<name>A0A0A0END1_9GAMM</name>
<dbReference type="PANTHER" id="PTHR23429">
    <property type="entry name" value="GLUCOSE-6-PHOSPHATE 1-DEHYDROGENASE G6PD"/>
    <property type="match status" value="1"/>
</dbReference>
<gene>
    <name evidence="7" type="primary">zwf</name>
    <name evidence="10" type="ORF">N792_08240</name>
</gene>
<dbReference type="EC" id="1.1.1.49" evidence="7"/>
<sequence length="468" mass="51392">MAIPSSDAFVFFGATGDLAYKKIFPALQGMIKRGELDMPLIGMSRGGWSLDRLRERAHDSLRDNGGVDADAFARLSAQLQYIDGDYNDPATYERLKQGLDGASRPIHYLAIPPSMFGTVVQGLAAAGCNDGARVIVEKPFGRDLASAQALNRELHQVFPESAVFRIDHYLGKEAVRNLLYFRFANTFLEPVWNRTYVASVQITMAESFGVQGRGSFYEEVGAIRDVVQNHLLQVIALLAMDAPAGSDPDSLRAEKLRLFRAIRPLDVKHVVRGQFRGYRDEPGVAADSQVETFAALRLHIDTWRWAGVPFYIRAGKRLPITSTQVVVDLKRPALSIFDDISAAKSNYFRFRLSPEVVISAGARVKKVGEKMQGERVELIARSSPDGGKSPYEQLLGDAIRGDTSLFTRDDSVEEAWRVVEPALAGSHAGHVAPITIYEPGSWGPPAAANLVSGSEGWHDPVPETSHPC</sequence>
<dbReference type="Pfam" id="PF02781">
    <property type="entry name" value="G6PD_C"/>
    <property type="match status" value="1"/>
</dbReference>
<dbReference type="GO" id="GO:0009051">
    <property type="term" value="P:pentose-phosphate shunt, oxidative branch"/>
    <property type="evidence" value="ECO:0007669"/>
    <property type="project" value="TreeGrafter"/>
</dbReference>
<evidence type="ECO:0000256" key="6">
    <source>
        <dbReference type="ARBA" id="ARBA00023277"/>
    </source>
</evidence>
<dbReference type="GO" id="GO:0050661">
    <property type="term" value="F:NADP binding"/>
    <property type="evidence" value="ECO:0007669"/>
    <property type="project" value="UniProtKB-UniRule"/>
</dbReference>
<evidence type="ECO:0000259" key="9">
    <source>
        <dbReference type="Pfam" id="PF02781"/>
    </source>
</evidence>
<dbReference type="eggNOG" id="COG0364">
    <property type="taxonomic scope" value="Bacteria"/>
</dbReference>
<proteinExistence type="inferred from homology"/>
<dbReference type="Gene3D" id="3.30.360.10">
    <property type="entry name" value="Dihydrodipicolinate Reductase, domain 2"/>
    <property type="match status" value="1"/>
</dbReference>
<feature type="domain" description="Glucose-6-phosphate dehydrogenase NAD-binding" evidence="8">
    <location>
        <begin position="10"/>
        <end position="177"/>
    </location>
</feature>
<keyword evidence="6 7" id="KW-0119">Carbohydrate metabolism</keyword>
<dbReference type="NCBIfam" id="TIGR00871">
    <property type="entry name" value="zwf"/>
    <property type="match status" value="1"/>
</dbReference>
<dbReference type="Pfam" id="PF00479">
    <property type="entry name" value="G6PD_N"/>
    <property type="match status" value="1"/>
</dbReference>
<keyword evidence="4 7" id="KW-0521">NADP</keyword>
<comment type="catalytic activity">
    <reaction evidence="7">
        <text>D-glucose 6-phosphate + NADP(+) = 6-phospho-D-glucono-1,5-lactone + NADPH + H(+)</text>
        <dbReference type="Rhea" id="RHEA:15841"/>
        <dbReference type="ChEBI" id="CHEBI:15378"/>
        <dbReference type="ChEBI" id="CHEBI:57783"/>
        <dbReference type="ChEBI" id="CHEBI:57955"/>
        <dbReference type="ChEBI" id="CHEBI:58349"/>
        <dbReference type="ChEBI" id="CHEBI:61548"/>
        <dbReference type="EC" id="1.1.1.49"/>
    </reaction>
</comment>
<dbReference type="SUPFAM" id="SSF55347">
    <property type="entry name" value="Glyceraldehyde-3-phosphate dehydrogenase-like, C-terminal domain"/>
    <property type="match status" value="1"/>
</dbReference>
<evidence type="ECO:0000256" key="3">
    <source>
        <dbReference type="ARBA" id="ARBA00022526"/>
    </source>
</evidence>
<dbReference type="InterPro" id="IPR001282">
    <property type="entry name" value="G6P_DH"/>
</dbReference>
<protein>
    <recommendedName>
        <fullName evidence="7">Glucose-6-phosphate 1-dehydrogenase</fullName>
        <shortName evidence="7">G6PD</shortName>
        <ecNumber evidence="7">1.1.1.49</ecNumber>
    </recommendedName>
</protein>
<dbReference type="InterPro" id="IPR019796">
    <property type="entry name" value="G6P_DH_AS"/>
</dbReference>
<dbReference type="PIRSF" id="PIRSF000110">
    <property type="entry name" value="G6PD"/>
    <property type="match status" value="1"/>
</dbReference>
<feature type="binding site" evidence="7">
    <location>
        <position position="138"/>
    </location>
    <ligand>
        <name>NADP(+)</name>
        <dbReference type="ChEBI" id="CHEBI:58349"/>
    </ligand>
</feature>
<dbReference type="Gene3D" id="3.40.50.720">
    <property type="entry name" value="NAD(P)-binding Rossmann-like Domain"/>
    <property type="match status" value="1"/>
</dbReference>
<evidence type="ECO:0000256" key="2">
    <source>
        <dbReference type="ARBA" id="ARBA00009975"/>
    </source>
</evidence>
<dbReference type="PRINTS" id="PR00079">
    <property type="entry name" value="G6PDHDRGNASE"/>
</dbReference>
<evidence type="ECO:0000259" key="8">
    <source>
        <dbReference type="Pfam" id="PF00479"/>
    </source>
</evidence>
<dbReference type="InterPro" id="IPR022675">
    <property type="entry name" value="G6P_DH_C"/>
</dbReference>
<dbReference type="AlphaFoldDB" id="A0A0A0END1"/>
<dbReference type="GO" id="GO:0004345">
    <property type="term" value="F:glucose-6-phosphate dehydrogenase activity"/>
    <property type="evidence" value="ECO:0007669"/>
    <property type="project" value="UniProtKB-UniRule"/>
</dbReference>
<feature type="domain" description="Glucose-6-phosphate dehydrogenase C-terminal" evidence="9">
    <location>
        <begin position="180"/>
        <end position="454"/>
    </location>
</feature>
<dbReference type="PANTHER" id="PTHR23429:SF0">
    <property type="entry name" value="GLUCOSE-6-PHOSPHATE 1-DEHYDROGENASE"/>
    <property type="match status" value="1"/>
</dbReference>
<feature type="binding site" evidence="7">
    <location>
        <position position="172"/>
    </location>
    <ligand>
        <name>substrate</name>
    </ligand>
</feature>
<evidence type="ECO:0000313" key="11">
    <source>
        <dbReference type="Proteomes" id="UP000030017"/>
    </source>
</evidence>
<dbReference type="OrthoDB" id="9802739at2"/>
<keyword evidence="3 7" id="KW-0313">Glucose metabolism</keyword>
<evidence type="ECO:0000256" key="4">
    <source>
        <dbReference type="ARBA" id="ARBA00022857"/>
    </source>
</evidence>
<dbReference type="Proteomes" id="UP000030017">
    <property type="component" value="Unassembled WGS sequence"/>
</dbReference>
<feature type="binding site" evidence="7">
    <location>
        <position position="316"/>
    </location>
    <ligand>
        <name>substrate</name>
    </ligand>
</feature>
<feature type="active site" description="Proton acceptor" evidence="7">
    <location>
        <position position="230"/>
    </location>
</feature>
<comment type="caution">
    <text evidence="10">The sequence shown here is derived from an EMBL/GenBank/DDBJ whole genome shotgun (WGS) entry which is preliminary data.</text>
</comment>
<dbReference type="EMBL" id="AVPS01000005">
    <property type="protein sequence ID" value="KGM51663.1"/>
    <property type="molecule type" value="Genomic_DNA"/>
</dbReference>
<dbReference type="InterPro" id="IPR022674">
    <property type="entry name" value="G6P_DH_NAD-bd"/>
</dbReference>
<dbReference type="SUPFAM" id="SSF51735">
    <property type="entry name" value="NAD(P)-binding Rossmann-fold domains"/>
    <property type="match status" value="1"/>
</dbReference>
<dbReference type="HAMAP" id="MF_00966">
    <property type="entry name" value="G6PD"/>
    <property type="match status" value="1"/>
</dbReference>
<dbReference type="NCBIfam" id="NF009492">
    <property type="entry name" value="PRK12853.1-3"/>
    <property type="match status" value="1"/>
</dbReference>
<reference evidence="10 11" key="1">
    <citation type="submission" date="2013-08" db="EMBL/GenBank/DDBJ databases">
        <title>Genome sequencing of Lysobacter.</title>
        <authorList>
            <person name="Zhang S."/>
            <person name="Wang G."/>
        </authorList>
    </citation>
    <scope>NUCLEOTIDE SEQUENCE [LARGE SCALE GENOMIC DNA]</scope>
    <source>
        <strain evidence="10 11">Ko07</strain>
    </source>
</reference>
<dbReference type="STRING" id="1122185.N792_08240"/>
<dbReference type="UniPathway" id="UPA00115">
    <property type="reaction ID" value="UER00408"/>
</dbReference>
<evidence type="ECO:0000256" key="7">
    <source>
        <dbReference type="HAMAP-Rule" id="MF_00966"/>
    </source>
</evidence>
<feature type="binding site" evidence="7">
    <location>
        <position position="168"/>
    </location>
    <ligand>
        <name>substrate</name>
    </ligand>
</feature>
<dbReference type="GO" id="GO:0005829">
    <property type="term" value="C:cytosol"/>
    <property type="evidence" value="ECO:0007669"/>
    <property type="project" value="TreeGrafter"/>
</dbReference>
<keyword evidence="11" id="KW-1185">Reference proteome</keyword>
<dbReference type="PROSITE" id="PS00069">
    <property type="entry name" value="G6P_DEHYDROGENASE"/>
    <property type="match status" value="1"/>
</dbReference>
<accession>A0A0A0END1</accession>
<comment type="function">
    <text evidence="7">Catalyzes the oxidation of glucose 6-phosphate to 6-phosphogluconolactone.</text>
</comment>
<feature type="binding site" evidence="7">
    <location>
        <position position="225"/>
    </location>
    <ligand>
        <name>substrate</name>
    </ligand>
</feature>
<dbReference type="InterPro" id="IPR036291">
    <property type="entry name" value="NAD(P)-bd_dom_sf"/>
</dbReference>
<organism evidence="10 11">
    <name type="scientific">Lysobacter concretionis Ko07 = DSM 16239</name>
    <dbReference type="NCBI Taxonomy" id="1122185"/>
    <lineage>
        <taxon>Bacteria</taxon>
        <taxon>Pseudomonadati</taxon>
        <taxon>Pseudomonadota</taxon>
        <taxon>Gammaproteobacteria</taxon>
        <taxon>Lysobacterales</taxon>
        <taxon>Lysobacteraceae</taxon>
        <taxon>Novilysobacter</taxon>
    </lineage>
</organism>
<keyword evidence="5 7" id="KW-0560">Oxidoreductase</keyword>
<evidence type="ECO:0000313" key="10">
    <source>
        <dbReference type="EMBL" id="KGM51663.1"/>
    </source>
</evidence>
<feature type="binding site" evidence="7">
    <location>
        <position position="45"/>
    </location>
    <ligand>
        <name>NADP(+)</name>
        <dbReference type="ChEBI" id="CHEBI:58349"/>
    </ligand>
</feature>